<dbReference type="NCBIfam" id="TIGR03696">
    <property type="entry name" value="Rhs_assc_core"/>
    <property type="match status" value="1"/>
</dbReference>
<dbReference type="PANTHER" id="PTHR32305:SF15">
    <property type="entry name" value="PROTEIN RHSA-RELATED"/>
    <property type="match status" value="1"/>
</dbReference>
<keyword evidence="2" id="KW-1185">Reference proteome</keyword>
<dbReference type="InterPro" id="IPR022385">
    <property type="entry name" value="Rhs_assc_core"/>
</dbReference>
<evidence type="ECO:0000313" key="1">
    <source>
        <dbReference type="EMBL" id="NML99362.1"/>
    </source>
</evidence>
<comment type="caution">
    <text evidence="1">The sequence shown here is derived from an EMBL/GenBank/DDBJ whole genome shotgun (WGS) entry which is preliminary data.</text>
</comment>
<dbReference type="Proteomes" id="UP000544134">
    <property type="component" value="Unassembled WGS sequence"/>
</dbReference>
<evidence type="ECO:0000313" key="2">
    <source>
        <dbReference type="Proteomes" id="UP000544134"/>
    </source>
</evidence>
<evidence type="ECO:0008006" key="3">
    <source>
        <dbReference type="Google" id="ProtNLM"/>
    </source>
</evidence>
<dbReference type="Gene3D" id="2.180.10.10">
    <property type="entry name" value="RHS repeat-associated core"/>
    <property type="match status" value="1"/>
</dbReference>
<dbReference type="AlphaFoldDB" id="A0A848IDX6"/>
<protein>
    <recommendedName>
        <fullName evidence="3">RHS repeat-associated core domain-containing protein</fullName>
    </recommendedName>
</protein>
<gene>
    <name evidence="1" type="ORF">HHL24_15605</name>
</gene>
<reference evidence="1 2" key="1">
    <citation type="submission" date="2020-04" db="EMBL/GenBank/DDBJ databases">
        <title>Paraburkholderia sp. RP-4-7 isolated from soil.</title>
        <authorList>
            <person name="Dahal R.H."/>
        </authorList>
    </citation>
    <scope>NUCLEOTIDE SEQUENCE [LARGE SCALE GENOMIC DNA]</scope>
    <source>
        <strain evidence="1 2">RP-4-7</strain>
    </source>
</reference>
<accession>A0A848IDX6</accession>
<dbReference type="PANTHER" id="PTHR32305">
    <property type="match status" value="1"/>
</dbReference>
<proteinExistence type="predicted"/>
<dbReference type="RefSeq" id="WP_169486353.1">
    <property type="nucleotide sequence ID" value="NZ_JABBGJ010000015.1"/>
</dbReference>
<dbReference type="InterPro" id="IPR050708">
    <property type="entry name" value="T6SS_VgrG/RHS"/>
</dbReference>
<sequence length="121" mass="13141">MYYYRSRYYSPQTGRFISEDPIGWASGQTNAYAYVNGNPVQFTDPTGEASITFGHGARHLADTGLSAQCVEGAISAQVQPLLPQTSIGAGFWGTVVVDGTRIQYRGMPINGGVHIGTYFPW</sequence>
<dbReference type="EMBL" id="JABBGJ010000015">
    <property type="protein sequence ID" value="NML99362.1"/>
    <property type="molecule type" value="Genomic_DNA"/>
</dbReference>
<name>A0A848IDX6_9BURK</name>
<organism evidence="1 2">
    <name type="scientific">Paraburkholderia polaris</name>
    <dbReference type="NCBI Taxonomy" id="2728848"/>
    <lineage>
        <taxon>Bacteria</taxon>
        <taxon>Pseudomonadati</taxon>
        <taxon>Pseudomonadota</taxon>
        <taxon>Betaproteobacteria</taxon>
        <taxon>Burkholderiales</taxon>
        <taxon>Burkholderiaceae</taxon>
        <taxon>Paraburkholderia</taxon>
    </lineage>
</organism>